<feature type="compositionally biased region" description="Polar residues" evidence="1">
    <location>
        <begin position="9"/>
        <end position="21"/>
    </location>
</feature>
<dbReference type="PANTHER" id="PTHR31050:SF3">
    <property type="entry name" value="OS08G0412800 PROTEIN"/>
    <property type="match status" value="1"/>
</dbReference>
<accession>A0ABD1AGH8</accession>
<dbReference type="InterPro" id="IPR010683">
    <property type="entry name" value="DUF1262"/>
</dbReference>
<evidence type="ECO:0008006" key="4">
    <source>
        <dbReference type="Google" id="ProtNLM"/>
    </source>
</evidence>
<dbReference type="PANTHER" id="PTHR31050">
    <property type="entry name" value="OS08G0413200 PROTEIN"/>
    <property type="match status" value="1"/>
</dbReference>
<organism evidence="2 3">
    <name type="scientific">Cardamine amara subsp. amara</name>
    <dbReference type="NCBI Taxonomy" id="228776"/>
    <lineage>
        <taxon>Eukaryota</taxon>
        <taxon>Viridiplantae</taxon>
        <taxon>Streptophyta</taxon>
        <taxon>Embryophyta</taxon>
        <taxon>Tracheophyta</taxon>
        <taxon>Spermatophyta</taxon>
        <taxon>Magnoliopsida</taxon>
        <taxon>eudicotyledons</taxon>
        <taxon>Gunneridae</taxon>
        <taxon>Pentapetalae</taxon>
        <taxon>rosids</taxon>
        <taxon>malvids</taxon>
        <taxon>Brassicales</taxon>
        <taxon>Brassicaceae</taxon>
        <taxon>Cardamineae</taxon>
        <taxon>Cardamine</taxon>
    </lineage>
</organism>
<dbReference type="AlphaFoldDB" id="A0ABD1AGH8"/>
<evidence type="ECO:0000256" key="1">
    <source>
        <dbReference type="SAM" id="MobiDB-lite"/>
    </source>
</evidence>
<evidence type="ECO:0000313" key="2">
    <source>
        <dbReference type="EMBL" id="KAL1202374.1"/>
    </source>
</evidence>
<gene>
    <name evidence="2" type="ORF">V5N11_008979</name>
</gene>
<proteinExistence type="predicted"/>
<name>A0ABD1AGH8_CARAN</name>
<feature type="region of interest" description="Disordered" evidence="1">
    <location>
        <begin position="1"/>
        <end position="24"/>
    </location>
</feature>
<dbReference type="EMBL" id="JBANAX010000577">
    <property type="protein sequence ID" value="KAL1202374.1"/>
    <property type="molecule type" value="Genomic_DNA"/>
</dbReference>
<comment type="caution">
    <text evidence="2">The sequence shown here is derived from an EMBL/GenBank/DDBJ whole genome shotgun (WGS) entry which is preliminary data.</text>
</comment>
<evidence type="ECO:0000313" key="3">
    <source>
        <dbReference type="Proteomes" id="UP001558713"/>
    </source>
</evidence>
<reference evidence="2 3" key="1">
    <citation type="submission" date="2024-04" db="EMBL/GenBank/DDBJ databases">
        <title>Genome assembly C_amara_ONT_v2.</title>
        <authorList>
            <person name="Yant L."/>
            <person name="Moore C."/>
            <person name="Slenker M."/>
        </authorList>
    </citation>
    <scope>NUCLEOTIDE SEQUENCE [LARGE SCALE GENOMIC DNA]</scope>
    <source>
        <tissue evidence="2">Leaf</tissue>
    </source>
</reference>
<keyword evidence="3" id="KW-1185">Reference proteome</keyword>
<protein>
    <recommendedName>
        <fullName evidence="4">Insecticidal crystal toxin domain-containing protein</fullName>
    </recommendedName>
</protein>
<sequence>MYVTRHLSEYQTNSSDLTQSLPEGPNSGVLVIQDEESKPTCCFGSCYAGELKGLPFPQNAKLTVTYSTGTGNQRRSYHDPVLFIPILDQPLDSNRYYVIRRRGKHSGGASASAKEEDRVPCCFCFSYVPEVKTQEADPYDIYQQFQIHQRRASPTYYTATSVAPNGIPPEFLKRKYWSVGYSDSQDFGLTDDAKGINTKLRSKLPDDLNTSVVVGKWYVPFIFVKERDAKDQIKSSTYYSMTLKQRWEEVYSCENVDYNEIGGEVVVHVGVETEVVKLEGQETNLREAKGDGVVWFSVLRDEIQDKKIGIGSVVVERMKWEEERFGWVNKGERSKSNIKRTERSEGLAHWKSYRCYVLIESFELKRMDGSLALTYEFRHVDKLKSKWD</sequence>
<dbReference type="Proteomes" id="UP001558713">
    <property type="component" value="Unassembled WGS sequence"/>
</dbReference>
<dbReference type="Pfam" id="PF06880">
    <property type="entry name" value="DUF1262"/>
    <property type="match status" value="1"/>
</dbReference>